<dbReference type="GO" id="GO:0046353">
    <property type="term" value="F:aminoglycoside 3-N-acetyltransferase activity"/>
    <property type="evidence" value="ECO:0007669"/>
    <property type="project" value="UniProtKB-EC"/>
</dbReference>
<comment type="similarity">
    <text evidence="1 5">Belongs to the antibiotic N-acetyltransferase family.</text>
</comment>
<accession>A0A0A8K6K4</accession>
<dbReference type="PANTHER" id="PTHR11104">
    <property type="entry name" value="AMINOGLYCOSIDE N3-ACETYLTRANSFERASE"/>
    <property type="match status" value="1"/>
</dbReference>
<evidence type="ECO:0000256" key="3">
    <source>
        <dbReference type="ARBA" id="ARBA00022679"/>
    </source>
</evidence>
<dbReference type="InterPro" id="IPR028345">
    <property type="entry name" value="Antibiotic_NAT-like"/>
</dbReference>
<keyword evidence="4 5" id="KW-0012">Acyltransferase</keyword>
<dbReference type="Pfam" id="PF02522">
    <property type="entry name" value="Antibiotic_NAT"/>
    <property type="match status" value="1"/>
</dbReference>
<organism evidence="6 7">
    <name type="scientific">Methyloceanibacter caenitepidi</name>
    <dbReference type="NCBI Taxonomy" id="1384459"/>
    <lineage>
        <taxon>Bacteria</taxon>
        <taxon>Pseudomonadati</taxon>
        <taxon>Pseudomonadota</taxon>
        <taxon>Alphaproteobacteria</taxon>
        <taxon>Hyphomicrobiales</taxon>
        <taxon>Hyphomicrobiaceae</taxon>
        <taxon>Methyloceanibacter</taxon>
    </lineage>
</organism>
<protein>
    <recommendedName>
        <fullName evidence="2 5">Aminoglycoside N(3)-acetyltransferase</fullName>
        <ecNumber evidence="5">2.3.1.-</ecNumber>
    </recommendedName>
</protein>
<dbReference type="KEGG" id="mcg:GL4_2196"/>
<dbReference type="HOGENOM" id="CLU_060091_1_1_5"/>
<comment type="catalytic activity">
    <reaction evidence="5">
        <text>a 2-deoxystreptamine antibiotic + acetyl-CoA = an N(3)-acetyl-2-deoxystreptamine antibiotic + CoA + H(+)</text>
        <dbReference type="Rhea" id="RHEA:12665"/>
        <dbReference type="ChEBI" id="CHEBI:15378"/>
        <dbReference type="ChEBI" id="CHEBI:57287"/>
        <dbReference type="ChEBI" id="CHEBI:57288"/>
        <dbReference type="ChEBI" id="CHEBI:57921"/>
        <dbReference type="ChEBI" id="CHEBI:77452"/>
        <dbReference type="EC" id="2.3.1.81"/>
    </reaction>
</comment>
<dbReference type="STRING" id="1384459.GL4_2196"/>
<dbReference type="EC" id="2.3.1.-" evidence="5"/>
<dbReference type="PANTHER" id="PTHR11104:SF0">
    <property type="entry name" value="SPBETA PROPHAGE-DERIVED AMINOGLYCOSIDE N(3')-ACETYLTRANSFERASE-LIKE PROTEIN YOKD"/>
    <property type="match status" value="1"/>
</dbReference>
<evidence type="ECO:0000256" key="4">
    <source>
        <dbReference type="ARBA" id="ARBA00023315"/>
    </source>
</evidence>
<dbReference type="GO" id="GO:0046677">
    <property type="term" value="P:response to antibiotic"/>
    <property type="evidence" value="ECO:0007669"/>
    <property type="project" value="UniProtKB-KW"/>
</dbReference>
<dbReference type="InterPro" id="IPR003679">
    <property type="entry name" value="Amioglycoside_AcTrfase"/>
</dbReference>
<dbReference type="SUPFAM" id="SSF110710">
    <property type="entry name" value="TTHA0583/YokD-like"/>
    <property type="match status" value="1"/>
</dbReference>
<evidence type="ECO:0000313" key="7">
    <source>
        <dbReference type="Proteomes" id="UP000031643"/>
    </source>
</evidence>
<keyword evidence="5" id="KW-0046">Antibiotic resistance</keyword>
<evidence type="ECO:0000256" key="2">
    <source>
        <dbReference type="ARBA" id="ARBA00012882"/>
    </source>
</evidence>
<evidence type="ECO:0000256" key="1">
    <source>
        <dbReference type="ARBA" id="ARBA00006383"/>
    </source>
</evidence>
<evidence type="ECO:0000313" key="6">
    <source>
        <dbReference type="EMBL" id="BAQ17639.1"/>
    </source>
</evidence>
<proteinExistence type="inferred from homology"/>
<dbReference type="Proteomes" id="UP000031643">
    <property type="component" value="Chromosome"/>
</dbReference>
<dbReference type="EMBL" id="AP014648">
    <property type="protein sequence ID" value="BAQ17639.1"/>
    <property type="molecule type" value="Genomic_DNA"/>
</dbReference>
<gene>
    <name evidence="6" type="ORF">GL4_2196</name>
</gene>
<dbReference type="AlphaFoldDB" id="A0A0A8K6K4"/>
<name>A0A0A8K6K4_9HYPH</name>
<keyword evidence="7" id="KW-1185">Reference proteome</keyword>
<keyword evidence="3 5" id="KW-0808">Transferase</keyword>
<sequence length="264" mass="28412">MITMERLGRDLVALGVAPGDTLMLHVSLRAIGSIENGPDGLLAALTAAVGPDGTLLMILSADIAHDWVNKRPEAERAALLADAPVFDPLEAPAFSEVGFFADVFRTAPGTRVTDNPSGRFGARGLLAETLLRDAPWHDYYGPGSPLERLCEAGGKILRIGANPDTTTVLHYAEYLADVPGKRRVRRHYRCQGAGGPVIRAVECLDDEDGIVLVDGEDYFACILKVYLALGRARRGQVGNAPAELIDANDITTFGARWMTETFAR</sequence>
<reference evidence="6 7" key="1">
    <citation type="submission" date="2014-09" db="EMBL/GenBank/DDBJ databases">
        <title>Genome sequencing of Methyloceanibacter caenitepidi Gela4.</title>
        <authorList>
            <person name="Takeuchi M."/>
            <person name="Susumu S."/>
            <person name="Kamagata Y."/>
            <person name="Oshima K."/>
            <person name="Hattori M."/>
            <person name="Iwasaki W."/>
        </authorList>
    </citation>
    <scope>NUCLEOTIDE SEQUENCE [LARGE SCALE GENOMIC DNA]</scope>
    <source>
        <strain evidence="6 7">Gela4</strain>
    </source>
</reference>
<evidence type="ECO:0000256" key="5">
    <source>
        <dbReference type="RuleBase" id="RU365031"/>
    </source>
</evidence>
<dbReference type="OrthoDB" id="7330654at2"/>